<dbReference type="AlphaFoldDB" id="B0BYW2"/>
<reference evidence="1 2" key="1">
    <citation type="journal article" date="2008" name="Proc. Natl. Acad. Sci. U.S.A.">
        <title>Niche adaptation and genome expansion in the chlorophyll d-producing cyanobacterium Acaryochloris marina.</title>
        <authorList>
            <person name="Swingley W.D."/>
            <person name="Chen M."/>
            <person name="Cheung P.C."/>
            <person name="Conrad A.L."/>
            <person name="Dejesa L.C."/>
            <person name="Hao J."/>
            <person name="Honchak B.M."/>
            <person name="Karbach L.E."/>
            <person name="Kurdoglu A."/>
            <person name="Lahiri S."/>
            <person name="Mastrian S.D."/>
            <person name="Miyashita H."/>
            <person name="Page L."/>
            <person name="Ramakrishna P."/>
            <person name="Satoh S."/>
            <person name="Sattley W.M."/>
            <person name="Shimada Y."/>
            <person name="Taylor H.L."/>
            <person name="Tomo T."/>
            <person name="Tsuchiya T."/>
            <person name="Wang Z.T."/>
            <person name="Raymond J."/>
            <person name="Mimuro M."/>
            <person name="Blankenship R.E."/>
            <person name="Touchman J.W."/>
        </authorList>
    </citation>
    <scope>NUCLEOTIDE SEQUENCE [LARGE SCALE GENOMIC DNA]</scope>
    <source>
        <strain evidence="2">MBIC 11017</strain>
    </source>
</reference>
<dbReference type="Gene3D" id="3.40.50.300">
    <property type="entry name" value="P-loop containing nucleotide triphosphate hydrolases"/>
    <property type="match status" value="1"/>
</dbReference>
<evidence type="ECO:0000313" key="2">
    <source>
        <dbReference type="Proteomes" id="UP000000268"/>
    </source>
</evidence>
<gene>
    <name evidence="1" type="ordered locus">AM1_2113</name>
</gene>
<evidence type="ECO:0008006" key="3">
    <source>
        <dbReference type="Google" id="ProtNLM"/>
    </source>
</evidence>
<accession>B0BYW2</accession>
<dbReference type="SUPFAM" id="SSF52540">
    <property type="entry name" value="P-loop containing nucleoside triphosphate hydrolases"/>
    <property type="match status" value="1"/>
</dbReference>
<name>B0BYW2_ACAM1</name>
<dbReference type="RefSeq" id="WP_012162615.1">
    <property type="nucleotide sequence ID" value="NC_009925.1"/>
</dbReference>
<organism evidence="1 2">
    <name type="scientific">Acaryochloris marina (strain MBIC 11017)</name>
    <dbReference type="NCBI Taxonomy" id="329726"/>
    <lineage>
        <taxon>Bacteria</taxon>
        <taxon>Bacillati</taxon>
        <taxon>Cyanobacteriota</taxon>
        <taxon>Cyanophyceae</taxon>
        <taxon>Acaryochloridales</taxon>
        <taxon>Acaryochloridaceae</taxon>
        <taxon>Acaryochloris</taxon>
    </lineage>
</organism>
<proteinExistence type="predicted"/>
<dbReference type="Proteomes" id="UP000000268">
    <property type="component" value="Chromosome"/>
</dbReference>
<dbReference type="STRING" id="329726.AM1_2113"/>
<protein>
    <recommendedName>
        <fullName evidence="3">Glycerate kinase</fullName>
    </recommendedName>
</protein>
<evidence type="ECO:0000313" key="1">
    <source>
        <dbReference type="EMBL" id="ABW27128.1"/>
    </source>
</evidence>
<dbReference type="PANTHER" id="PTHR10285">
    <property type="entry name" value="URIDINE KINASE"/>
    <property type="match status" value="1"/>
</dbReference>
<sequence>MDSLEQLVQGQVLTEPQKAELGQWMLSEPDRAAAFGLTPASVEATLHQFAQLLPRIYPPVEEFWCGDCQIFTSPLQPLWRVWMPLACQIAEARRKLNRPLIQGILGMQGAGKTTLTTVLQIVLEQLGYSCCCLSIDDLYKTYSERQQLQVEDPRLKWRGPPGTHDVDLGLQILDQVRANEANTQIQIPRFDKSAFGGQGDRSGFESVPTADIVLFEGWFVGAQPIPPDLFEQAPAPIDTPADRKFAMEMNQRLQDYLPLWDRLDRLMVLNLADYQLSKQWRKEAEHKAIAMGNAGMSDGEIDEFVDYFWKALHPELFVKPLTTQQNGADLVITVNADHTFGDIYQPSHRSEMA</sequence>
<dbReference type="EMBL" id="CP000828">
    <property type="protein sequence ID" value="ABW27128.1"/>
    <property type="molecule type" value="Genomic_DNA"/>
</dbReference>
<dbReference type="KEGG" id="amr:AM1_2113"/>
<dbReference type="OrthoDB" id="455474at2"/>
<keyword evidence="2" id="KW-1185">Reference proteome</keyword>
<dbReference type="eggNOG" id="COG4240">
    <property type="taxonomic scope" value="Bacteria"/>
</dbReference>
<dbReference type="HOGENOM" id="CLU_056986_2_0_3"/>
<dbReference type="InterPro" id="IPR027417">
    <property type="entry name" value="P-loop_NTPase"/>
</dbReference>